<feature type="compositionally biased region" description="Basic and acidic residues" evidence="1">
    <location>
        <begin position="102"/>
        <end position="118"/>
    </location>
</feature>
<dbReference type="EMBL" id="AP019620">
    <property type="protein sequence ID" value="BBJ39945.1"/>
    <property type="molecule type" value="Genomic_DNA"/>
</dbReference>
<accession>A0A499UEM6</accession>
<dbReference type="AlphaFoldDB" id="A0A499UEM6"/>
<name>A0A499UEM6_9ACTN</name>
<proteinExistence type="predicted"/>
<protein>
    <submittedName>
        <fullName evidence="2">Uncharacterized protein</fullName>
    </submittedName>
</protein>
<gene>
    <name evidence="2" type="ORF">SSPO_026630</name>
</gene>
<reference evidence="2 3" key="1">
    <citation type="journal article" date="2020" name="Int. J. Syst. Evol. Microbiol.">
        <title>Reclassification of Streptomyces castelarensis and Streptomyces sporoclivatus as later heterotypic synonyms of Streptomyces antimycoticus.</title>
        <authorList>
            <person name="Komaki H."/>
            <person name="Tamura T."/>
        </authorList>
    </citation>
    <scope>NUCLEOTIDE SEQUENCE [LARGE SCALE GENOMIC DNA]</scope>
    <source>
        <strain evidence="2 3">NBRC 100767</strain>
    </source>
</reference>
<sequence>MRTAMDVAHLHRNLSHTLLDLQRAVERYAVAEATGLYSLAWSQVAEAPPSETRQQREELQAFKKVLNSASWQEEGRRRAATADVRQDQPPRQRSTVRPGARPAEKRVSGHMPRRDAKPAKGTGAHRPSTHMAGTGSRTAAHRDEPSLLEKGQLSEIATELRQLLEQTARMSATTSWSRIRKRLPSLPRLHRDDQSVILWLVDEERREGEPLLCALVTVGDRQMHPRFPVIAEQLGLPCSGTAARQQMTWSYEVLKAHQYWRHRRPGQSA</sequence>
<evidence type="ECO:0000313" key="3">
    <source>
        <dbReference type="Proteomes" id="UP000463951"/>
    </source>
</evidence>
<evidence type="ECO:0000313" key="2">
    <source>
        <dbReference type="EMBL" id="BBJ39945.1"/>
    </source>
</evidence>
<dbReference type="Proteomes" id="UP000463951">
    <property type="component" value="Chromosome"/>
</dbReference>
<evidence type="ECO:0000256" key="1">
    <source>
        <dbReference type="SAM" id="MobiDB-lite"/>
    </source>
</evidence>
<feature type="region of interest" description="Disordered" evidence="1">
    <location>
        <begin position="71"/>
        <end position="148"/>
    </location>
</feature>
<organism evidence="2 3">
    <name type="scientific">Streptomyces antimycoticus</name>
    <dbReference type="NCBI Taxonomy" id="68175"/>
    <lineage>
        <taxon>Bacteria</taxon>
        <taxon>Bacillati</taxon>
        <taxon>Actinomycetota</taxon>
        <taxon>Actinomycetes</taxon>
        <taxon>Kitasatosporales</taxon>
        <taxon>Streptomycetaceae</taxon>
        <taxon>Streptomyces</taxon>
        <taxon>Streptomyces violaceusniger group</taxon>
    </lineage>
</organism>